<name>A0AAP0LGC7_9MAGN</name>
<dbReference type="InterPro" id="IPR013785">
    <property type="entry name" value="Aldolase_TIM"/>
</dbReference>
<dbReference type="Gene3D" id="3.20.20.70">
    <property type="entry name" value="Aldolase class I"/>
    <property type="match status" value="1"/>
</dbReference>
<reference evidence="1 2" key="1">
    <citation type="submission" date="2024-01" db="EMBL/GenBank/DDBJ databases">
        <title>Genome assemblies of Stephania.</title>
        <authorList>
            <person name="Yang L."/>
        </authorList>
    </citation>
    <scope>NUCLEOTIDE SEQUENCE [LARGE SCALE GENOMIC DNA]</scope>
    <source>
        <strain evidence="1">YNDBR</strain>
        <tissue evidence="1">Leaf</tissue>
    </source>
</reference>
<protein>
    <submittedName>
        <fullName evidence="1">Uncharacterized protein</fullName>
    </submittedName>
</protein>
<dbReference type="EMBL" id="JBBNAF010000001">
    <property type="protein sequence ID" value="KAK9169140.1"/>
    <property type="molecule type" value="Genomic_DNA"/>
</dbReference>
<gene>
    <name evidence="1" type="ORF">Syun_001280</name>
</gene>
<accession>A0AAP0LGC7</accession>
<dbReference type="AlphaFoldDB" id="A0AAP0LGC7"/>
<evidence type="ECO:0000313" key="2">
    <source>
        <dbReference type="Proteomes" id="UP001420932"/>
    </source>
</evidence>
<evidence type="ECO:0000313" key="1">
    <source>
        <dbReference type="EMBL" id="KAK9169140.1"/>
    </source>
</evidence>
<keyword evidence="2" id="KW-1185">Reference proteome</keyword>
<comment type="caution">
    <text evidence="1">The sequence shown here is derived from an EMBL/GenBank/DDBJ whole genome shotgun (WGS) entry which is preliminary data.</text>
</comment>
<sequence>MVNSAKKVRLAGNPNVMVYEQGTIFGYTTATRSLLRWVSTKMCEEKSSMESKSFILETWIGLPLESR</sequence>
<organism evidence="1 2">
    <name type="scientific">Stephania yunnanensis</name>
    <dbReference type="NCBI Taxonomy" id="152371"/>
    <lineage>
        <taxon>Eukaryota</taxon>
        <taxon>Viridiplantae</taxon>
        <taxon>Streptophyta</taxon>
        <taxon>Embryophyta</taxon>
        <taxon>Tracheophyta</taxon>
        <taxon>Spermatophyta</taxon>
        <taxon>Magnoliopsida</taxon>
        <taxon>Ranunculales</taxon>
        <taxon>Menispermaceae</taxon>
        <taxon>Menispermoideae</taxon>
        <taxon>Cissampelideae</taxon>
        <taxon>Stephania</taxon>
    </lineage>
</organism>
<proteinExistence type="predicted"/>
<dbReference type="Proteomes" id="UP001420932">
    <property type="component" value="Unassembled WGS sequence"/>
</dbReference>